<sequence>MQSRAGVAIEASKELPKTILITSRFQGVKRDGPLKVAKLLLLSLLLVALGMFLGGLATSQMTRHFSIPQLPVYDANMSKHIFSLKSEHWFWGGFPLHHNMSDEELLWRASIVPKSTSQPLNYVRKVAFMFLTRGPMPLAPLWEEYFKGHERLYSIYVHTVPGYTLDVPSSSVFHGRQIPSQVVQWGDISMCDAERRLLGNALLDFSNERFILLSDTCIPIYNFSTFYDYVIHSRHSFVGILDDPGPYGRGRYTIDMEPEIRLDQWRKASQWFEVTRHLALHIIADNKYYPKFRDFCRPACYSDEHYIATMLSINFGSQLANRSLTATDWSRGGAHPAMYGNYDITADFLNGFRNNKNCLYNGNPGHICIFFARKFSPNTLEPLQRLSREVLNSK</sequence>
<dbReference type="Proteomes" id="UP001162992">
    <property type="component" value="Chromosome 16"/>
</dbReference>
<keyword evidence="2" id="KW-1185">Reference proteome</keyword>
<organism evidence="1 2">
    <name type="scientific">Diphasiastrum complanatum</name>
    <name type="common">Issler's clubmoss</name>
    <name type="synonym">Lycopodium complanatum</name>
    <dbReference type="NCBI Taxonomy" id="34168"/>
    <lineage>
        <taxon>Eukaryota</taxon>
        <taxon>Viridiplantae</taxon>
        <taxon>Streptophyta</taxon>
        <taxon>Embryophyta</taxon>
        <taxon>Tracheophyta</taxon>
        <taxon>Lycopodiopsida</taxon>
        <taxon>Lycopodiales</taxon>
        <taxon>Lycopodiaceae</taxon>
        <taxon>Lycopodioideae</taxon>
        <taxon>Diphasiastrum</taxon>
    </lineage>
</organism>
<name>A0ACC2BDE5_DIPCM</name>
<reference evidence="2" key="1">
    <citation type="journal article" date="2024" name="Proc. Natl. Acad. Sci. U.S.A.">
        <title>Extraordinary preservation of gene collinearity over three hundred million years revealed in homosporous lycophytes.</title>
        <authorList>
            <person name="Li C."/>
            <person name="Wickell D."/>
            <person name="Kuo L.Y."/>
            <person name="Chen X."/>
            <person name="Nie B."/>
            <person name="Liao X."/>
            <person name="Peng D."/>
            <person name="Ji J."/>
            <person name="Jenkins J."/>
            <person name="Williams M."/>
            <person name="Shu S."/>
            <person name="Plott C."/>
            <person name="Barry K."/>
            <person name="Rajasekar S."/>
            <person name="Grimwood J."/>
            <person name="Han X."/>
            <person name="Sun S."/>
            <person name="Hou Z."/>
            <person name="He W."/>
            <person name="Dai G."/>
            <person name="Sun C."/>
            <person name="Schmutz J."/>
            <person name="Leebens-Mack J.H."/>
            <person name="Li F.W."/>
            <person name="Wang L."/>
        </authorList>
    </citation>
    <scope>NUCLEOTIDE SEQUENCE [LARGE SCALE GENOMIC DNA]</scope>
    <source>
        <strain evidence="2">cv. PW_Plant_1</strain>
    </source>
</reference>
<evidence type="ECO:0000313" key="2">
    <source>
        <dbReference type="Proteomes" id="UP001162992"/>
    </source>
</evidence>
<gene>
    <name evidence="1" type="ORF">O6H91_16G054200</name>
</gene>
<dbReference type="EMBL" id="CM055107">
    <property type="protein sequence ID" value="KAJ7527439.1"/>
    <property type="molecule type" value="Genomic_DNA"/>
</dbReference>
<accession>A0ACC2BDE5</accession>
<evidence type="ECO:0000313" key="1">
    <source>
        <dbReference type="EMBL" id="KAJ7527439.1"/>
    </source>
</evidence>
<protein>
    <submittedName>
        <fullName evidence="1">Uncharacterized protein</fullName>
    </submittedName>
</protein>
<comment type="caution">
    <text evidence="1">The sequence shown here is derived from an EMBL/GenBank/DDBJ whole genome shotgun (WGS) entry which is preliminary data.</text>
</comment>
<proteinExistence type="predicted"/>